<keyword evidence="3" id="KW-1185">Reference proteome</keyword>
<evidence type="ECO:0000256" key="1">
    <source>
        <dbReference type="SAM" id="SignalP"/>
    </source>
</evidence>
<dbReference type="STRING" id="1073327.SAMN04488108_3318"/>
<dbReference type="EMBL" id="FRXN01000005">
    <property type="protein sequence ID" value="SHO64241.1"/>
    <property type="molecule type" value="Genomic_DNA"/>
</dbReference>
<evidence type="ECO:0000313" key="2">
    <source>
        <dbReference type="EMBL" id="SHO64241.1"/>
    </source>
</evidence>
<dbReference type="Proteomes" id="UP000184609">
    <property type="component" value="Unassembled WGS sequence"/>
</dbReference>
<proteinExistence type="predicted"/>
<sequence length="236" mass="26449">MNRFLSFSVLILLTVFSSNAFAQFGDPPKKLEKNTGYVGLLFSYSQNTKENTKNLLENVKFDKTSSTSVNTGGGYFFKENFAVGMGITYDSKLSDTESINTFGPNTISDSEVFSWFFNPFIRNYFPIGQRNQFYIFTQTGLQYGFGNGNETAETGSAIEEYDIKEKTYGIAFTPGMIFLVKQGFAFELNVGVVGIERTEKKKVSTDPDILPELQSSTKANLNINLLQLNLGLAYYF</sequence>
<dbReference type="Gene3D" id="2.40.160.20">
    <property type="match status" value="1"/>
</dbReference>
<dbReference type="AlphaFoldDB" id="A0A1M7ZH63"/>
<dbReference type="RefSeq" id="WP_073572937.1">
    <property type="nucleotide sequence ID" value="NZ_FRXN01000005.1"/>
</dbReference>
<evidence type="ECO:0000313" key="3">
    <source>
        <dbReference type="Proteomes" id="UP000184609"/>
    </source>
</evidence>
<organism evidence="2 3">
    <name type="scientific">Algoriphagus zhangzhouensis</name>
    <dbReference type="NCBI Taxonomy" id="1073327"/>
    <lineage>
        <taxon>Bacteria</taxon>
        <taxon>Pseudomonadati</taxon>
        <taxon>Bacteroidota</taxon>
        <taxon>Cytophagia</taxon>
        <taxon>Cytophagales</taxon>
        <taxon>Cyclobacteriaceae</taxon>
        <taxon>Algoriphagus</taxon>
    </lineage>
</organism>
<accession>A0A1M7ZH63</accession>
<gene>
    <name evidence="2" type="ORF">SAMN04488108_3318</name>
</gene>
<dbReference type="InterPro" id="IPR011250">
    <property type="entry name" value="OMP/PagP_B-barrel"/>
</dbReference>
<name>A0A1M7ZH63_9BACT</name>
<feature type="signal peptide" evidence="1">
    <location>
        <begin position="1"/>
        <end position="22"/>
    </location>
</feature>
<feature type="chain" id="PRO_5012161488" evidence="1">
    <location>
        <begin position="23"/>
        <end position="236"/>
    </location>
</feature>
<dbReference type="OrthoDB" id="1427853at2"/>
<protein>
    <submittedName>
        <fullName evidence="2">Outer membrane protein beta-barrel domain-containing protein</fullName>
    </submittedName>
</protein>
<dbReference type="SUPFAM" id="SSF56925">
    <property type="entry name" value="OMPA-like"/>
    <property type="match status" value="1"/>
</dbReference>
<reference evidence="3" key="1">
    <citation type="submission" date="2016-12" db="EMBL/GenBank/DDBJ databases">
        <authorList>
            <person name="Varghese N."/>
            <person name="Submissions S."/>
        </authorList>
    </citation>
    <scope>NUCLEOTIDE SEQUENCE [LARGE SCALE GENOMIC DNA]</scope>
    <source>
        <strain evidence="3">DSM 25035</strain>
    </source>
</reference>
<keyword evidence="1" id="KW-0732">Signal</keyword>